<keyword evidence="2" id="KW-1185">Reference proteome</keyword>
<sequence>MKNLLYILAVAIAVSSCGSYKYYSPTPNAVLFKNKGESQFSGSIGSSGLSLKGALALSENIGFIGMYHASPYEYRSKEGEVGIGYYTEADPGGVFLAGGMGFGTTYEYSDEGQTTKLYRGDFKKPFIQFNGGITGGTITGKLKGDIAGILKASYFMYDGEYQDESRQQISSDYMLIEPGMLLSVGTRSVMFDITSSYPLRPNFEEADNRKNARTFPVTVSFGIRFLFGRDADEKKTDEIKSED</sequence>
<dbReference type="EMBL" id="CP094326">
    <property type="protein sequence ID" value="UNZ00116.1"/>
    <property type="molecule type" value="Genomic_DNA"/>
</dbReference>
<accession>A0ABY3YQL5</accession>
<evidence type="ECO:0000313" key="1">
    <source>
        <dbReference type="EMBL" id="UNZ00116.1"/>
    </source>
</evidence>
<protein>
    <recommendedName>
        <fullName evidence="3">Outer membrane protein beta-barrel domain-containing protein</fullName>
    </recommendedName>
</protein>
<evidence type="ECO:0000313" key="2">
    <source>
        <dbReference type="Proteomes" id="UP000829476"/>
    </source>
</evidence>
<dbReference type="PROSITE" id="PS51257">
    <property type="entry name" value="PROKAR_LIPOPROTEIN"/>
    <property type="match status" value="1"/>
</dbReference>
<reference evidence="1 2" key="1">
    <citation type="journal article" date="2018" name="Int. J. Syst. Evol. Microbiol.">
        <title>Zhouia spongiae sp. nov., isolated from a marine sponge.</title>
        <authorList>
            <person name="Zhuang L."/>
            <person name="Lin B."/>
            <person name="Qin F."/>
            <person name="Luo L."/>
        </authorList>
    </citation>
    <scope>NUCLEOTIDE SEQUENCE [LARGE SCALE GENOMIC DNA]</scope>
    <source>
        <strain evidence="1 2">HN-Y44</strain>
    </source>
</reference>
<organism evidence="1 2">
    <name type="scientific">Zhouia spongiae</name>
    <dbReference type="NCBI Taxonomy" id="2202721"/>
    <lineage>
        <taxon>Bacteria</taxon>
        <taxon>Pseudomonadati</taxon>
        <taxon>Bacteroidota</taxon>
        <taxon>Flavobacteriia</taxon>
        <taxon>Flavobacteriales</taxon>
        <taxon>Flavobacteriaceae</taxon>
        <taxon>Zhouia</taxon>
    </lineage>
</organism>
<dbReference type="Proteomes" id="UP000829476">
    <property type="component" value="Chromosome"/>
</dbReference>
<proteinExistence type="predicted"/>
<evidence type="ECO:0008006" key="3">
    <source>
        <dbReference type="Google" id="ProtNLM"/>
    </source>
</evidence>
<gene>
    <name evidence="1" type="ORF">MQE36_07170</name>
</gene>
<dbReference type="RefSeq" id="WP_242938483.1">
    <property type="nucleotide sequence ID" value="NZ_CP094326.1"/>
</dbReference>
<name>A0ABY3YQL5_9FLAO</name>